<evidence type="ECO:0000259" key="4">
    <source>
        <dbReference type="Pfam" id="PF04783"/>
    </source>
</evidence>
<dbReference type="InterPro" id="IPR006867">
    <property type="entry name" value="DUF632"/>
</dbReference>
<feature type="coiled-coil region" evidence="1">
    <location>
        <begin position="296"/>
        <end position="323"/>
    </location>
</feature>
<dbReference type="Pfam" id="PF04782">
    <property type="entry name" value="DUF632"/>
    <property type="match status" value="1"/>
</dbReference>
<dbReference type="PANTHER" id="PTHR21450">
    <property type="entry name" value="PROTEIN ALTERED PHOSPHATE STARVATION RESPONSE 1"/>
    <property type="match status" value="1"/>
</dbReference>
<dbReference type="Proteomes" id="UP001443914">
    <property type="component" value="Unassembled WGS sequence"/>
</dbReference>
<dbReference type="AlphaFoldDB" id="A0AAW1H4X3"/>
<dbReference type="Pfam" id="PF04783">
    <property type="entry name" value="DUF630"/>
    <property type="match status" value="1"/>
</dbReference>
<dbReference type="PANTHER" id="PTHR21450:SF23">
    <property type="entry name" value="PROTEIN ALTERED PHOSPHATE STARVATION RESPONSE 1"/>
    <property type="match status" value="1"/>
</dbReference>
<accession>A0AAW1H4X3</accession>
<dbReference type="InterPro" id="IPR006868">
    <property type="entry name" value="DUF630"/>
</dbReference>
<gene>
    <name evidence="5" type="ORF">RND81_13G214600</name>
</gene>
<keyword evidence="1" id="KW-0175">Coiled coil</keyword>
<proteinExistence type="predicted"/>
<protein>
    <recommendedName>
        <fullName evidence="7">DUF632 domain-containing protein</fullName>
    </recommendedName>
</protein>
<feature type="region of interest" description="Disordered" evidence="2">
    <location>
        <begin position="504"/>
        <end position="528"/>
    </location>
</feature>
<sequence length="602" mass="67536">MGSCVSKIERQEMGSRCRTRKRYVKHLLHSRHSLSLSLSFYLRSLRSSGAALHLFSTAESALHHHLHHPPPPAPMSPSADTWTSTPTPPPPTPPETAATVGGGCTWDYWEMFVPASEQRCGWEEGGGGGGGVSPVVGGEKAVVVAARQGKELVEIMKELEEYFMRAADAADVVSGILEISSFSSSSHHLLSSSGRRSINWGGNGKLSGLGFRKFGEECGMVVGKMGVINDVNEGVNNVINGNVVRVSHCATLERLYAWEKKLYHEVKNGEKLKMEHEKIVEQLRRMEVKRADYIKTEKTKKEVEKLESLLEVASQAIQTTSDEIIKLRESQLYPQLLLLIQGFTCMWRSMYECHQVQTHIVDQLKFLNAIPSNEPTSEIHRQTTLQLEAELQQWHQSFTNLVKAQRDYIHSLTGWLRLSLFQFNKNPFIRSIQDSTIYSLCEKWQLEIDHAPDKVASEGIHSLLTVVHAIVVQQAEEHKQKKRSENANKALEKRAAELRSVEGKYGPYSLPDRSGTRQGKNPVSEKRAKVDVLKAKAEEEKAKHEKAVGVTRAMTLNNLQTGLPHVFQAITGFSNVCTQGFEKVYNQAKNMDQEHDVKRLMA</sequence>
<feature type="domain" description="DUF632" evidence="3">
    <location>
        <begin position="152"/>
        <end position="468"/>
    </location>
</feature>
<evidence type="ECO:0008006" key="7">
    <source>
        <dbReference type="Google" id="ProtNLM"/>
    </source>
</evidence>
<feature type="region of interest" description="Disordered" evidence="2">
    <location>
        <begin position="64"/>
        <end position="99"/>
    </location>
</feature>
<feature type="compositionally biased region" description="Low complexity" evidence="2">
    <location>
        <begin position="76"/>
        <end position="85"/>
    </location>
</feature>
<organism evidence="5 6">
    <name type="scientific">Saponaria officinalis</name>
    <name type="common">Common soapwort</name>
    <name type="synonym">Lychnis saponaria</name>
    <dbReference type="NCBI Taxonomy" id="3572"/>
    <lineage>
        <taxon>Eukaryota</taxon>
        <taxon>Viridiplantae</taxon>
        <taxon>Streptophyta</taxon>
        <taxon>Embryophyta</taxon>
        <taxon>Tracheophyta</taxon>
        <taxon>Spermatophyta</taxon>
        <taxon>Magnoliopsida</taxon>
        <taxon>eudicotyledons</taxon>
        <taxon>Gunneridae</taxon>
        <taxon>Pentapetalae</taxon>
        <taxon>Caryophyllales</taxon>
        <taxon>Caryophyllaceae</taxon>
        <taxon>Caryophylleae</taxon>
        <taxon>Saponaria</taxon>
    </lineage>
</organism>
<dbReference type="EMBL" id="JBDFQZ010000013">
    <property type="protein sequence ID" value="KAK9670639.1"/>
    <property type="molecule type" value="Genomic_DNA"/>
</dbReference>
<feature type="domain" description="DUF630" evidence="4">
    <location>
        <begin position="1"/>
        <end position="59"/>
    </location>
</feature>
<name>A0AAW1H4X3_SAPOF</name>
<reference evidence="5" key="1">
    <citation type="submission" date="2024-03" db="EMBL/GenBank/DDBJ databases">
        <title>WGS assembly of Saponaria officinalis var. Norfolk2.</title>
        <authorList>
            <person name="Jenkins J."/>
            <person name="Shu S."/>
            <person name="Grimwood J."/>
            <person name="Barry K."/>
            <person name="Goodstein D."/>
            <person name="Schmutz J."/>
            <person name="Leebens-Mack J."/>
            <person name="Osbourn A."/>
        </authorList>
    </citation>
    <scope>NUCLEOTIDE SEQUENCE [LARGE SCALE GENOMIC DNA]</scope>
    <source>
        <strain evidence="5">JIC</strain>
    </source>
</reference>
<evidence type="ECO:0000259" key="3">
    <source>
        <dbReference type="Pfam" id="PF04782"/>
    </source>
</evidence>
<evidence type="ECO:0000256" key="1">
    <source>
        <dbReference type="SAM" id="Coils"/>
    </source>
</evidence>
<evidence type="ECO:0000256" key="2">
    <source>
        <dbReference type="SAM" id="MobiDB-lite"/>
    </source>
</evidence>
<evidence type="ECO:0000313" key="5">
    <source>
        <dbReference type="EMBL" id="KAK9670639.1"/>
    </source>
</evidence>
<keyword evidence="6" id="KW-1185">Reference proteome</keyword>
<comment type="caution">
    <text evidence="5">The sequence shown here is derived from an EMBL/GenBank/DDBJ whole genome shotgun (WGS) entry which is preliminary data.</text>
</comment>
<evidence type="ECO:0000313" key="6">
    <source>
        <dbReference type="Proteomes" id="UP001443914"/>
    </source>
</evidence>